<dbReference type="Pfam" id="PF12174">
    <property type="entry name" value="RST"/>
    <property type="match status" value="1"/>
</dbReference>
<reference evidence="7" key="1">
    <citation type="journal article" date="2019" name="Science">
        <title>Mutation of a bHLH transcription factor allowed almond domestication.</title>
        <authorList>
            <person name="Sanchez-Perez R."/>
            <person name="Pavan S."/>
            <person name="Mazzeo R."/>
            <person name="Moldovan C."/>
            <person name="Aiese Cigliano R."/>
            <person name="Del Cueto J."/>
            <person name="Ricciardi F."/>
            <person name="Lotti C."/>
            <person name="Ricciardi L."/>
            <person name="Dicenta F."/>
            <person name="Lopez-Marques R.L."/>
            <person name="Lindberg Moller B."/>
        </authorList>
    </citation>
    <scope>NUCLEOTIDE SEQUENCE</scope>
</reference>
<evidence type="ECO:0000259" key="6">
    <source>
        <dbReference type="PROSITE" id="PS51879"/>
    </source>
</evidence>
<dbReference type="AlphaFoldDB" id="A0A4Y1QQE7"/>
<evidence type="ECO:0000259" key="5">
    <source>
        <dbReference type="PROSITE" id="PS51059"/>
    </source>
</evidence>
<name>A0A4Y1QQE7_PRUDU</name>
<feature type="domain" description="PARP catalytic" evidence="5">
    <location>
        <begin position="170"/>
        <end position="393"/>
    </location>
</feature>
<evidence type="ECO:0000313" key="7">
    <source>
        <dbReference type="EMBL" id="BBG94072.1"/>
    </source>
</evidence>
<comment type="subcellular location">
    <subcellularLocation>
        <location evidence="1">Nucleus</location>
    </subcellularLocation>
</comment>
<dbReference type="Gene3D" id="3.90.228.10">
    <property type="match status" value="1"/>
</dbReference>
<dbReference type="SUPFAM" id="SSF56399">
    <property type="entry name" value="ADP-ribosylation"/>
    <property type="match status" value="1"/>
</dbReference>
<dbReference type="PROSITE" id="PS51879">
    <property type="entry name" value="RST"/>
    <property type="match status" value="1"/>
</dbReference>
<dbReference type="InterPro" id="IPR012317">
    <property type="entry name" value="Poly(ADP-ribose)pol_cat_dom"/>
</dbReference>
<dbReference type="GO" id="GO:0003950">
    <property type="term" value="F:NAD+ poly-ADP-ribosyltransferase activity"/>
    <property type="evidence" value="ECO:0007669"/>
    <property type="project" value="InterPro"/>
</dbReference>
<proteinExistence type="predicted"/>
<dbReference type="InterPro" id="IPR022003">
    <property type="entry name" value="RST"/>
</dbReference>
<gene>
    <name evidence="7" type="ORF">Prudu_002274</name>
</gene>
<sequence>MALGNQILLGVGKTCFGSKRKKQPTSRMTGIEFSNLPNHPPIFRRNTYNTPVKHNGHLSGEIRNLHRGNFETQSYSSRPRKFPPPETYKYKLLHGNSASSYHQTASQRNLKSKSITEIIVISILVDPNSLVFKFAAEMSANQSDFEDQVSMTVDDDEISGYESDCGDSNSAVSDRFDVFTRNGMIRLEEENSAHDIIKTCFLSGMGFAGGDTNLVAIHKNVSSDLTRQARFESFKIFSKAVAQKCGGNANVKYAWYGGSKDELCEILVHGFSRCREPAPNEQSYGVGVHLISPVFAYDGALSSAVDERGLRHMLLCRVILGKMETVAPGSKQSHPSSKEMDTGVDNLQFPRRYVVWSAYMNSHIFPVYVVSFKAPSPNVVSGIQPSIQPRQANTSKPTSPWVTFPALMFTLAKFLPPSKMLLIVKCHNEFRAKRISRPQLIRKVRQIVGDNLLIQVIKAFRSKSLHPASAKRTV</sequence>
<dbReference type="EMBL" id="AP019297">
    <property type="protein sequence ID" value="BBG94072.1"/>
    <property type="molecule type" value="Genomic_DNA"/>
</dbReference>
<dbReference type="InterPro" id="IPR044964">
    <property type="entry name" value="RCD1/SRO1-5"/>
</dbReference>
<dbReference type="GO" id="GO:0005634">
    <property type="term" value="C:nucleus"/>
    <property type="evidence" value="ECO:0007669"/>
    <property type="project" value="UniProtKB-SubCell"/>
</dbReference>
<dbReference type="PANTHER" id="PTHR32263:SF14">
    <property type="entry name" value="INACTIVE POLY [ADP-RIBOSE] POLYMERASE SRO2-RELATED"/>
    <property type="match status" value="1"/>
</dbReference>
<accession>A0A4Y1QQE7</accession>
<keyword evidence="4" id="KW-0539">Nucleus</keyword>
<dbReference type="PROSITE" id="PS51059">
    <property type="entry name" value="PARP_CATALYTIC"/>
    <property type="match status" value="1"/>
</dbReference>
<evidence type="ECO:0000256" key="2">
    <source>
        <dbReference type="ARBA" id="ARBA00022473"/>
    </source>
</evidence>
<feature type="domain" description="RST" evidence="6">
    <location>
        <begin position="395"/>
        <end position="466"/>
    </location>
</feature>
<evidence type="ECO:0000256" key="1">
    <source>
        <dbReference type="ARBA" id="ARBA00004123"/>
    </source>
</evidence>
<evidence type="ECO:0000256" key="3">
    <source>
        <dbReference type="ARBA" id="ARBA00023016"/>
    </source>
</evidence>
<protein>
    <submittedName>
        <fullName evidence="7">Similar to RCD one 2</fullName>
    </submittedName>
</protein>
<organism evidence="7">
    <name type="scientific">Prunus dulcis</name>
    <name type="common">Almond</name>
    <name type="synonym">Amygdalus dulcis</name>
    <dbReference type="NCBI Taxonomy" id="3755"/>
    <lineage>
        <taxon>Eukaryota</taxon>
        <taxon>Viridiplantae</taxon>
        <taxon>Streptophyta</taxon>
        <taxon>Embryophyta</taxon>
        <taxon>Tracheophyta</taxon>
        <taxon>Spermatophyta</taxon>
        <taxon>Magnoliopsida</taxon>
        <taxon>eudicotyledons</taxon>
        <taxon>Gunneridae</taxon>
        <taxon>Pentapetalae</taxon>
        <taxon>rosids</taxon>
        <taxon>fabids</taxon>
        <taxon>Rosales</taxon>
        <taxon>Rosaceae</taxon>
        <taxon>Amygdaloideae</taxon>
        <taxon>Amygdaleae</taxon>
        <taxon>Prunus</taxon>
    </lineage>
</organism>
<keyword evidence="2" id="KW-0217">Developmental protein</keyword>
<dbReference type="PANTHER" id="PTHR32263">
    <property type="entry name" value="INACTIVE POLY [ADP-RIBOSE] POLYMERASE SRO4-RELATED"/>
    <property type="match status" value="1"/>
</dbReference>
<evidence type="ECO:0000256" key="4">
    <source>
        <dbReference type="ARBA" id="ARBA00023242"/>
    </source>
</evidence>
<keyword evidence="3" id="KW-0346">Stress response</keyword>